<protein>
    <submittedName>
        <fullName evidence="1">Uncharacterized protein</fullName>
    </submittedName>
</protein>
<keyword evidence="2" id="KW-1185">Reference proteome</keyword>
<organism evidence="1 2">
    <name type="scientific">Paraclostridium bifermentans</name>
    <name type="common">Clostridium bifermentans</name>
    <dbReference type="NCBI Taxonomy" id="1490"/>
    <lineage>
        <taxon>Bacteria</taxon>
        <taxon>Bacillati</taxon>
        <taxon>Bacillota</taxon>
        <taxon>Clostridia</taxon>
        <taxon>Peptostreptococcales</taxon>
        <taxon>Peptostreptococcaceae</taxon>
        <taxon>Paraclostridium</taxon>
    </lineage>
</organism>
<evidence type="ECO:0000313" key="1">
    <source>
        <dbReference type="EMBL" id="WGX74570.1"/>
    </source>
</evidence>
<sequence>MIGIFIMFTADNFSVGSESNKLVGYIEKRNYSEAISYYDKIKEEFSDTRMNRLSKSLSKKVNKILVTYGDKYIKGEIGKDYFISLINIINELDTVYIDTDSIINQAKRVNDLYLQEKISYNTAMGYIQAVSTLKISKNEIYVYAKKIDVIEDSRKVYNEGVENQNKKMYKEAIEDFDKVITDDKRYYELAQDKKEECIKEMYDYYVEMAKQKIKMEIIKKL</sequence>
<reference evidence="1 2" key="1">
    <citation type="submission" date="2023-04" db="EMBL/GenBank/DDBJ databases">
        <title>Bacteria Genome Submission.</title>
        <authorList>
            <person name="Isaac P."/>
        </authorList>
    </citation>
    <scope>NUCLEOTIDE SEQUENCE [LARGE SCALE GENOMIC DNA]</scope>
    <source>
        <strain evidence="1 2">SampleS7P1</strain>
    </source>
</reference>
<accession>A0ABY8QZ67</accession>
<name>A0ABY8QZ67_PARBF</name>
<evidence type="ECO:0000313" key="2">
    <source>
        <dbReference type="Proteomes" id="UP001239169"/>
    </source>
</evidence>
<dbReference type="EMBL" id="CP124685">
    <property type="protein sequence ID" value="WGX74570.1"/>
    <property type="molecule type" value="Genomic_DNA"/>
</dbReference>
<gene>
    <name evidence="1" type="ORF">QJS64_10240</name>
</gene>
<dbReference type="Proteomes" id="UP001239169">
    <property type="component" value="Chromosome"/>
</dbReference>
<proteinExistence type="predicted"/>